<name>A0A5C5FRB9_9BASI</name>
<organism evidence="4 5">
    <name type="scientific">Rhodotorula diobovata</name>
    <dbReference type="NCBI Taxonomy" id="5288"/>
    <lineage>
        <taxon>Eukaryota</taxon>
        <taxon>Fungi</taxon>
        <taxon>Dikarya</taxon>
        <taxon>Basidiomycota</taxon>
        <taxon>Pucciniomycotina</taxon>
        <taxon>Microbotryomycetes</taxon>
        <taxon>Sporidiobolales</taxon>
        <taxon>Sporidiobolaceae</taxon>
        <taxon>Rhodotorula</taxon>
    </lineage>
</organism>
<comment type="caution">
    <text evidence="4">The sequence shown here is derived from an EMBL/GenBank/DDBJ whole genome shotgun (WGS) entry which is preliminary data.</text>
</comment>
<sequence length="300" mass="31142">DVTRGASPDAYDNLYYLALVWLFCAAVVDVSISIVLIGRLWIKARAAKAEENNSETYQPLKSSVWGFMRLTFEAALATAVTSLIAGLTYVTLTKTTNVSYALSNLLPGLYACSLLWVLNSAHRLADEINLAQLNSIQLVWNLGPATSASTRAGAPLSGSAPDSEEAADQAARFEPAALAQVVHGGEGTWEVKRGLASAKARQRLGEQAYTLSVRRRLSETPALAALPPAGAAPLCTSQPLRWGRGSIVSLFGGGSGSGSGCSGSEGQSPSQRGPGRGSIASLWTTGTATSKSGGGSVEAV</sequence>
<keyword evidence="2" id="KW-0812">Transmembrane</keyword>
<feature type="region of interest" description="Disordered" evidence="1">
    <location>
        <begin position="256"/>
        <end position="300"/>
    </location>
</feature>
<evidence type="ECO:0000256" key="2">
    <source>
        <dbReference type="SAM" id="Phobius"/>
    </source>
</evidence>
<feature type="transmembrane region" description="Helical" evidence="2">
    <location>
        <begin position="70"/>
        <end position="92"/>
    </location>
</feature>
<evidence type="ECO:0000259" key="3">
    <source>
        <dbReference type="Pfam" id="PF20152"/>
    </source>
</evidence>
<feature type="transmembrane region" description="Helical" evidence="2">
    <location>
        <begin position="98"/>
        <end position="118"/>
    </location>
</feature>
<feature type="transmembrane region" description="Helical" evidence="2">
    <location>
        <begin position="14"/>
        <end position="38"/>
    </location>
</feature>
<dbReference type="EMBL" id="SOZI01000143">
    <property type="protein sequence ID" value="TNY18341.1"/>
    <property type="molecule type" value="Genomic_DNA"/>
</dbReference>
<keyword evidence="2" id="KW-1133">Transmembrane helix</keyword>
<protein>
    <recommendedName>
        <fullName evidence="3">DUF6534 domain-containing protein</fullName>
    </recommendedName>
</protein>
<keyword evidence="5" id="KW-1185">Reference proteome</keyword>
<dbReference type="Proteomes" id="UP000311382">
    <property type="component" value="Unassembled WGS sequence"/>
</dbReference>
<evidence type="ECO:0000313" key="5">
    <source>
        <dbReference type="Proteomes" id="UP000311382"/>
    </source>
</evidence>
<feature type="domain" description="DUF6534" evidence="3">
    <location>
        <begin position="25"/>
        <end position="120"/>
    </location>
</feature>
<proteinExistence type="predicted"/>
<gene>
    <name evidence="4" type="ORF">DMC30DRAFT_409596</name>
</gene>
<accession>A0A5C5FRB9</accession>
<dbReference type="STRING" id="5288.A0A5C5FRB9"/>
<evidence type="ECO:0000256" key="1">
    <source>
        <dbReference type="SAM" id="MobiDB-lite"/>
    </source>
</evidence>
<keyword evidence="2" id="KW-0472">Membrane</keyword>
<dbReference type="AlphaFoldDB" id="A0A5C5FRB9"/>
<feature type="non-terminal residue" evidence="4">
    <location>
        <position position="1"/>
    </location>
</feature>
<dbReference type="Pfam" id="PF20152">
    <property type="entry name" value="DUF6534"/>
    <property type="match status" value="1"/>
</dbReference>
<evidence type="ECO:0000313" key="4">
    <source>
        <dbReference type="EMBL" id="TNY18341.1"/>
    </source>
</evidence>
<dbReference type="OrthoDB" id="3268841at2759"/>
<dbReference type="InterPro" id="IPR045339">
    <property type="entry name" value="DUF6534"/>
</dbReference>
<reference evidence="4 5" key="1">
    <citation type="submission" date="2019-03" db="EMBL/GenBank/DDBJ databases">
        <title>Rhodosporidium diobovatum UCD-FST 08-225 genome sequencing, assembly, and annotation.</title>
        <authorList>
            <person name="Fakankun I.U."/>
            <person name="Fristensky B."/>
            <person name="Levin D.B."/>
        </authorList>
    </citation>
    <scope>NUCLEOTIDE SEQUENCE [LARGE SCALE GENOMIC DNA]</scope>
    <source>
        <strain evidence="4 5">UCD-FST 08-225</strain>
    </source>
</reference>